<dbReference type="EMBL" id="BK015227">
    <property type="protein sequence ID" value="DAD96980.1"/>
    <property type="molecule type" value="Genomic_DNA"/>
</dbReference>
<evidence type="ECO:0000313" key="1">
    <source>
        <dbReference type="EMBL" id="DAD96980.1"/>
    </source>
</evidence>
<accession>A0A8S5NRG2</accession>
<proteinExistence type="predicted"/>
<reference evidence="1" key="1">
    <citation type="journal article" date="2021" name="Proc. Natl. Acad. Sci. U.S.A.">
        <title>A Catalog of Tens of Thousands of Viruses from Human Metagenomes Reveals Hidden Associations with Chronic Diseases.</title>
        <authorList>
            <person name="Tisza M.J."/>
            <person name="Buck C.B."/>
        </authorList>
    </citation>
    <scope>NUCLEOTIDE SEQUENCE</scope>
    <source>
        <strain evidence="1">Ctr0w28</strain>
    </source>
</reference>
<protein>
    <submittedName>
        <fullName evidence="1">Uncharacterized protein</fullName>
    </submittedName>
</protein>
<sequence length="128" mass="14148">MYQSKGVWRLDNIIIAGITMPRTRSLEVGGSYESKEATMASGKIVRDIVGFRIELTANWEYLPAETLTQLVSAARGGSFVQIKYPDPVSGETDGMFSVSIGTQKIFKFVNGNPYWYNVSLTATAQEVQ</sequence>
<name>A0A8S5NRG2_9CAUD</name>
<organism evidence="1">
    <name type="scientific">Myoviridae sp. ctr0w28</name>
    <dbReference type="NCBI Taxonomy" id="2826703"/>
    <lineage>
        <taxon>Viruses</taxon>
        <taxon>Duplodnaviria</taxon>
        <taxon>Heunggongvirae</taxon>
        <taxon>Uroviricota</taxon>
        <taxon>Caudoviricetes</taxon>
    </lineage>
</organism>